<keyword evidence="1" id="KW-0175">Coiled coil</keyword>
<name>A0A5A9PA30_9TELE</name>
<evidence type="ECO:0000256" key="2">
    <source>
        <dbReference type="SAM" id="MobiDB-lite"/>
    </source>
</evidence>
<evidence type="ECO:0000313" key="4">
    <source>
        <dbReference type="Proteomes" id="UP000324632"/>
    </source>
</evidence>
<feature type="region of interest" description="Disordered" evidence="2">
    <location>
        <begin position="123"/>
        <end position="150"/>
    </location>
</feature>
<reference evidence="3 4" key="1">
    <citation type="journal article" date="2019" name="Mol. Ecol. Resour.">
        <title>Chromosome-level genome assembly of Triplophysa tibetana, a fish adapted to the harsh high-altitude environment of the Tibetan Plateau.</title>
        <authorList>
            <person name="Yang X."/>
            <person name="Liu H."/>
            <person name="Ma Z."/>
            <person name="Zou Y."/>
            <person name="Zou M."/>
            <person name="Mao Y."/>
            <person name="Li X."/>
            <person name="Wang H."/>
            <person name="Chen T."/>
            <person name="Wang W."/>
            <person name="Yang R."/>
        </authorList>
    </citation>
    <scope>NUCLEOTIDE SEQUENCE [LARGE SCALE GENOMIC DNA]</scope>
    <source>
        <strain evidence="3">TTIB1903HZAU</strain>
        <tissue evidence="3">Muscle</tissue>
    </source>
</reference>
<gene>
    <name evidence="3" type="ORF">E1301_Tti023320</name>
</gene>
<accession>A0A5A9PA30</accession>
<dbReference type="EMBL" id="SOYY01000008">
    <property type="protein sequence ID" value="KAA0717507.1"/>
    <property type="molecule type" value="Genomic_DNA"/>
</dbReference>
<organism evidence="3 4">
    <name type="scientific">Triplophysa tibetana</name>
    <dbReference type="NCBI Taxonomy" id="1572043"/>
    <lineage>
        <taxon>Eukaryota</taxon>
        <taxon>Metazoa</taxon>
        <taxon>Chordata</taxon>
        <taxon>Craniata</taxon>
        <taxon>Vertebrata</taxon>
        <taxon>Euteleostomi</taxon>
        <taxon>Actinopterygii</taxon>
        <taxon>Neopterygii</taxon>
        <taxon>Teleostei</taxon>
        <taxon>Ostariophysi</taxon>
        <taxon>Cypriniformes</taxon>
        <taxon>Nemacheilidae</taxon>
        <taxon>Triplophysa</taxon>
    </lineage>
</organism>
<proteinExistence type="predicted"/>
<protein>
    <submittedName>
        <fullName evidence="3">Putative cation-transporting ATPase 13A3</fullName>
    </submittedName>
</protein>
<dbReference type="AlphaFoldDB" id="A0A5A9PA30"/>
<feature type="coiled-coil region" evidence="1">
    <location>
        <begin position="27"/>
        <end position="54"/>
    </location>
</feature>
<evidence type="ECO:0000256" key="1">
    <source>
        <dbReference type="SAM" id="Coils"/>
    </source>
</evidence>
<evidence type="ECO:0000313" key="3">
    <source>
        <dbReference type="EMBL" id="KAA0717507.1"/>
    </source>
</evidence>
<sequence>MPAAADGGLLMGVDPEDPGEEKICVMILKLGNHLESKEREVTQLEKEMGKERKANEEIWSEAGYQSDGWKVFETAAKSLDDSERGSVADYLTHSYATADKRYHMKTLKDVIFARKLLGQLADPNQKHSLEKAPSPLSSGSEAESTHAPEEKMDVQKAYDTLLLTHPVTLEGEVPDRNVLSVVSLTLQRRLCERRIKVHLHASHEGVPGRCPLELQKVKLFKILVEATEEETAQHDAIELTYIKPPNQLHDMELSELSASYTICIVRHFSFSSALQRMSL</sequence>
<comment type="caution">
    <text evidence="3">The sequence shown here is derived from an EMBL/GenBank/DDBJ whole genome shotgun (WGS) entry which is preliminary data.</text>
</comment>
<keyword evidence="4" id="KW-1185">Reference proteome</keyword>
<dbReference type="Proteomes" id="UP000324632">
    <property type="component" value="Chromosome 8"/>
</dbReference>